<dbReference type="PIRSF" id="PIRSF021328">
    <property type="entry name" value="UCP021328"/>
    <property type="match status" value="1"/>
</dbReference>
<comment type="caution">
    <text evidence="1">The sequence shown here is derived from an EMBL/GenBank/DDBJ whole genome shotgun (WGS) entry which is preliminary data.</text>
</comment>
<evidence type="ECO:0000313" key="2">
    <source>
        <dbReference type="Proteomes" id="UP001057481"/>
    </source>
</evidence>
<sequence>MSTIKGSLTLTIVYEPPFYKAIFERRFTSTYEVSQINLGPSEPKLTLIYDLVIHHWNGIIFFKQTVCASSVSERKISPKRLQRLARKSIQHGIGTKAQQTLQKQLECQKVTRQHNRRTKKILDQEKRYKLHQAKKIQKRKGH</sequence>
<reference evidence="1" key="1">
    <citation type="submission" date="2021-04" db="EMBL/GenBank/DDBJ databases">
        <title>Taxonomic assessment of Weissella genus.</title>
        <authorList>
            <person name="Fanelli F."/>
            <person name="Chieffi D."/>
            <person name="Dell'Aquila A."/>
            <person name="Gyu-Sung C."/>
            <person name="Franz C.M.A.P."/>
            <person name="Fusco V."/>
        </authorList>
    </citation>
    <scope>NUCLEOTIDE SEQUENCE</scope>
    <source>
        <strain evidence="1">LMG 25373</strain>
    </source>
</reference>
<dbReference type="RefSeq" id="WP_205144370.1">
    <property type="nucleotide sequence ID" value="NZ_JAFBDN010000038.1"/>
</dbReference>
<gene>
    <name evidence="1" type="ORF">KAK10_04925</name>
</gene>
<organism evidence="1 2">
    <name type="scientific">Periweissella beninensis</name>
    <dbReference type="NCBI Taxonomy" id="504936"/>
    <lineage>
        <taxon>Bacteria</taxon>
        <taxon>Bacillati</taxon>
        <taxon>Bacillota</taxon>
        <taxon>Bacilli</taxon>
        <taxon>Lactobacillales</taxon>
        <taxon>Lactobacillaceae</taxon>
        <taxon>Periweissella</taxon>
    </lineage>
</organism>
<dbReference type="Pfam" id="PF11208">
    <property type="entry name" value="DUF2992"/>
    <property type="match status" value="1"/>
</dbReference>
<accession>A0ABT0VHW5</accession>
<protein>
    <submittedName>
        <fullName evidence="1">YjdF family protein</fullName>
    </submittedName>
</protein>
<evidence type="ECO:0000313" key="1">
    <source>
        <dbReference type="EMBL" id="MCM2437251.1"/>
    </source>
</evidence>
<dbReference type="InterPro" id="IPR016787">
    <property type="entry name" value="UCP021328"/>
</dbReference>
<dbReference type="EMBL" id="JAGMVS010000061">
    <property type="protein sequence ID" value="MCM2437251.1"/>
    <property type="molecule type" value="Genomic_DNA"/>
</dbReference>
<keyword evidence="2" id="KW-1185">Reference proteome</keyword>
<proteinExistence type="predicted"/>
<dbReference type="Proteomes" id="UP001057481">
    <property type="component" value="Unassembled WGS sequence"/>
</dbReference>
<name>A0ABT0VHW5_9LACO</name>